<evidence type="ECO:0000256" key="1">
    <source>
        <dbReference type="SAM" id="Phobius"/>
    </source>
</evidence>
<dbReference type="EMBL" id="MHQL01000053">
    <property type="protein sequence ID" value="OHA01837.1"/>
    <property type="molecule type" value="Genomic_DNA"/>
</dbReference>
<dbReference type="Proteomes" id="UP000177811">
    <property type="component" value="Unassembled WGS sequence"/>
</dbReference>
<evidence type="ECO:0000313" key="2">
    <source>
        <dbReference type="EMBL" id="OHA01837.1"/>
    </source>
</evidence>
<keyword evidence="1" id="KW-0812">Transmembrane</keyword>
<feature type="transmembrane region" description="Helical" evidence="1">
    <location>
        <begin position="6"/>
        <end position="29"/>
    </location>
</feature>
<accession>A0A1G2KQX7</accession>
<name>A0A1G2KQX7_9BACT</name>
<comment type="caution">
    <text evidence="2">The sequence shown here is derived from an EMBL/GenBank/DDBJ whole genome shotgun (WGS) entry which is preliminary data.</text>
</comment>
<evidence type="ECO:0000313" key="3">
    <source>
        <dbReference type="Proteomes" id="UP000177811"/>
    </source>
</evidence>
<keyword evidence="1" id="KW-0472">Membrane</keyword>
<gene>
    <name evidence="2" type="ORF">A3C16_05995</name>
</gene>
<proteinExistence type="predicted"/>
<organism evidence="2 3">
    <name type="scientific">Candidatus Sungbacteria bacterium RIFCSPHIGHO2_02_FULL_51_29</name>
    <dbReference type="NCBI Taxonomy" id="1802273"/>
    <lineage>
        <taxon>Bacteria</taxon>
        <taxon>Candidatus Sungiibacteriota</taxon>
    </lineage>
</organism>
<dbReference type="AlphaFoldDB" id="A0A1G2KQX7"/>
<feature type="transmembrane region" description="Helical" evidence="1">
    <location>
        <begin position="88"/>
        <end position="109"/>
    </location>
</feature>
<reference evidence="2 3" key="1">
    <citation type="journal article" date="2016" name="Nat. Commun.">
        <title>Thousands of microbial genomes shed light on interconnected biogeochemical processes in an aquifer system.</title>
        <authorList>
            <person name="Anantharaman K."/>
            <person name="Brown C.T."/>
            <person name="Hug L.A."/>
            <person name="Sharon I."/>
            <person name="Castelle C.J."/>
            <person name="Probst A.J."/>
            <person name="Thomas B.C."/>
            <person name="Singh A."/>
            <person name="Wilkins M.J."/>
            <person name="Karaoz U."/>
            <person name="Brodie E.L."/>
            <person name="Williams K.H."/>
            <person name="Hubbard S.S."/>
            <person name="Banfield J.F."/>
        </authorList>
    </citation>
    <scope>NUCLEOTIDE SEQUENCE [LARGE SCALE GENOMIC DNA]</scope>
</reference>
<keyword evidence="1" id="KW-1133">Transmembrane helix</keyword>
<sequence length="147" mass="17000">MPLPFVVLMGFLALYLLCGMIVAWANFYIAKERRRIVEDIDVLRRAAFKLGRPIDTRVVTDVSDLGFDAERFMELSRDPRVIVIPRELITTCIAIVFIFGWPWILRLVIAEWRLLMSLRKYSALLLTLVATYAVEEWANINAKKPIS</sequence>
<protein>
    <submittedName>
        <fullName evidence="2">Uncharacterized protein</fullName>
    </submittedName>
</protein>